<dbReference type="SUPFAM" id="SSF49879">
    <property type="entry name" value="SMAD/FHA domain"/>
    <property type="match status" value="1"/>
</dbReference>
<feature type="compositionally biased region" description="Basic and acidic residues" evidence="1">
    <location>
        <begin position="1"/>
        <end position="10"/>
    </location>
</feature>
<protein>
    <recommendedName>
        <fullName evidence="2">FHA domain-containing protein</fullName>
    </recommendedName>
</protein>
<dbReference type="InterPro" id="IPR000253">
    <property type="entry name" value="FHA_dom"/>
</dbReference>
<evidence type="ECO:0000313" key="3">
    <source>
        <dbReference type="EMBL" id="KAI3835239.1"/>
    </source>
</evidence>
<feature type="compositionally biased region" description="Polar residues" evidence="1">
    <location>
        <begin position="100"/>
        <end position="126"/>
    </location>
</feature>
<name>A0AAD4RWF4_9MAGN</name>
<evidence type="ECO:0000313" key="4">
    <source>
        <dbReference type="Proteomes" id="UP001202328"/>
    </source>
</evidence>
<dbReference type="AlphaFoldDB" id="A0AAD4RWF4"/>
<proteinExistence type="predicted"/>
<dbReference type="SMART" id="SM00240">
    <property type="entry name" value="FHA"/>
    <property type="match status" value="1"/>
</dbReference>
<organism evidence="3 4">
    <name type="scientific">Papaver atlanticum</name>
    <dbReference type="NCBI Taxonomy" id="357466"/>
    <lineage>
        <taxon>Eukaryota</taxon>
        <taxon>Viridiplantae</taxon>
        <taxon>Streptophyta</taxon>
        <taxon>Embryophyta</taxon>
        <taxon>Tracheophyta</taxon>
        <taxon>Spermatophyta</taxon>
        <taxon>Magnoliopsida</taxon>
        <taxon>Ranunculales</taxon>
        <taxon>Papaveraceae</taxon>
        <taxon>Papaveroideae</taxon>
        <taxon>Papaver</taxon>
    </lineage>
</organism>
<evidence type="ECO:0000256" key="1">
    <source>
        <dbReference type="SAM" id="MobiDB-lite"/>
    </source>
</evidence>
<feature type="compositionally biased region" description="Basic and acidic residues" evidence="1">
    <location>
        <begin position="47"/>
        <end position="99"/>
    </location>
</feature>
<dbReference type="Gene3D" id="2.60.200.20">
    <property type="match status" value="1"/>
</dbReference>
<dbReference type="PROSITE" id="PS50006">
    <property type="entry name" value="FHA_DOMAIN"/>
    <property type="match status" value="1"/>
</dbReference>
<feature type="domain" description="FHA" evidence="2">
    <location>
        <begin position="217"/>
        <end position="283"/>
    </location>
</feature>
<gene>
    <name evidence="3" type="ORF">MKW98_020355</name>
</gene>
<reference evidence="3" key="1">
    <citation type="submission" date="2022-04" db="EMBL/GenBank/DDBJ databases">
        <title>A functionally conserved STORR gene fusion in Papaver species that diverged 16.8 million years ago.</title>
        <authorList>
            <person name="Catania T."/>
        </authorList>
    </citation>
    <scope>NUCLEOTIDE SEQUENCE</scope>
    <source>
        <strain evidence="3">S-188037</strain>
    </source>
</reference>
<sequence>MSQFQRERSSARRKRSPITRSLIRTNSSHKTRSLKREKYKSSSRGGSSRECEGRQYKSNKEENKERQKKKGGDTEGDKGYREISGDGKDPRDIRERMSKEINNVGNSRSATSSQPRQVISNFSPTWGSRRRAHDKVEDHRGFKAGNVSYLHMDAGDISVTRMKAEKSTFELSGKLAEKLIILFISDACIPVVRWRLYVLKGGEVINEPLYIHRKTCYLFERERRVADIPTDHSSCSKQHVVIHYWLVEKEQPDGMLKKKVRKDYPYIINLGSMNGTFINIQYLSIYIEAQRYYEPKKKIIQLNLAITGTHPEYVVLHENVAY</sequence>
<feature type="region of interest" description="Disordered" evidence="1">
    <location>
        <begin position="1"/>
        <end position="133"/>
    </location>
</feature>
<dbReference type="Pfam" id="PF00498">
    <property type="entry name" value="FHA"/>
    <property type="match status" value="1"/>
</dbReference>
<accession>A0AAD4RWF4</accession>
<comment type="caution">
    <text evidence="3">The sequence shown here is derived from an EMBL/GenBank/DDBJ whole genome shotgun (WGS) entry which is preliminary data.</text>
</comment>
<dbReference type="InterPro" id="IPR050923">
    <property type="entry name" value="Cell_Proc_Reg/RNA_Proc"/>
</dbReference>
<dbReference type="InterPro" id="IPR008984">
    <property type="entry name" value="SMAD_FHA_dom_sf"/>
</dbReference>
<dbReference type="EMBL" id="JAJJMB010017752">
    <property type="protein sequence ID" value="KAI3835239.1"/>
    <property type="molecule type" value="Genomic_DNA"/>
</dbReference>
<dbReference type="Proteomes" id="UP001202328">
    <property type="component" value="Unassembled WGS sequence"/>
</dbReference>
<evidence type="ECO:0000259" key="2">
    <source>
        <dbReference type="PROSITE" id="PS50006"/>
    </source>
</evidence>
<keyword evidence="4" id="KW-1185">Reference proteome</keyword>
<dbReference type="PANTHER" id="PTHR23308">
    <property type="entry name" value="NUCLEAR INHIBITOR OF PROTEIN PHOSPHATASE-1"/>
    <property type="match status" value="1"/>
</dbReference>